<dbReference type="Proteomes" id="UP000265000">
    <property type="component" value="Unplaced"/>
</dbReference>
<keyword evidence="4" id="KW-0847">Vitamin C</keyword>
<sequence length="276" mass="31031">MKSYRKQHAGRIIPCVGFELNKSRGNAFSPVKPVKMPFIEHTSYRDLERLALERLVPALLSHGFCYVDGLLGELAGSAVLDQVTEMHRSGQLQDGRLAGSIPGVSQRSIRGDKIAWVSGVERGCEAISFLLNLIDRLISVCASRLGDMAIRERSKAMVACYPGNGAGYVKHVDNPNHDGRRLTCIYYLNKNWNPKEHGGVLRIFPEGRPYMADIKPLFDRLLVFWSDRRNPHEVQPSYATRYAITVWYFDSEERAQAKKRFKDLTASTGQQGNSSS</sequence>
<evidence type="ECO:0000256" key="5">
    <source>
        <dbReference type="ARBA" id="ARBA00022964"/>
    </source>
</evidence>
<dbReference type="EC" id="1.14.11.29" evidence="9"/>
<dbReference type="Pfam" id="PF13640">
    <property type="entry name" value="2OG-FeII_Oxy_3"/>
    <property type="match status" value="1"/>
</dbReference>
<dbReference type="GO" id="GO:0005737">
    <property type="term" value="C:cytoplasm"/>
    <property type="evidence" value="ECO:0007669"/>
    <property type="project" value="TreeGrafter"/>
</dbReference>
<keyword evidence="3" id="KW-0479">Metal-binding</keyword>
<dbReference type="Gene3D" id="2.60.120.620">
    <property type="entry name" value="q2cbj1_9rhob like domain"/>
    <property type="match status" value="1"/>
</dbReference>
<dbReference type="SMART" id="SM00702">
    <property type="entry name" value="P4Hc"/>
    <property type="match status" value="1"/>
</dbReference>
<keyword evidence="13" id="KW-1185">Reference proteome</keyword>
<organism evidence="12 13">
    <name type="scientific">Fundulus heteroclitus</name>
    <name type="common">Killifish</name>
    <name type="synonym">Mummichog</name>
    <dbReference type="NCBI Taxonomy" id="8078"/>
    <lineage>
        <taxon>Eukaryota</taxon>
        <taxon>Metazoa</taxon>
        <taxon>Chordata</taxon>
        <taxon>Craniata</taxon>
        <taxon>Vertebrata</taxon>
        <taxon>Euteleostomi</taxon>
        <taxon>Actinopterygii</taxon>
        <taxon>Neopterygii</taxon>
        <taxon>Teleostei</taxon>
        <taxon>Neoteleostei</taxon>
        <taxon>Acanthomorphata</taxon>
        <taxon>Ovalentaria</taxon>
        <taxon>Atherinomorphae</taxon>
        <taxon>Cyprinodontiformes</taxon>
        <taxon>Fundulidae</taxon>
        <taxon>Fundulus</taxon>
    </lineage>
</organism>
<dbReference type="GO" id="GO:0071456">
    <property type="term" value="P:cellular response to hypoxia"/>
    <property type="evidence" value="ECO:0007669"/>
    <property type="project" value="TreeGrafter"/>
</dbReference>
<keyword evidence="6" id="KW-0560">Oxidoreductase</keyword>
<dbReference type="FunFam" id="2.60.120.620:FF:000005">
    <property type="entry name" value="Egl nine homolog 1"/>
    <property type="match status" value="1"/>
</dbReference>
<dbReference type="AlphaFoldDB" id="A0A3Q2NTI6"/>
<evidence type="ECO:0000256" key="4">
    <source>
        <dbReference type="ARBA" id="ARBA00022896"/>
    </source>
</evidence>
<evidence type="ECO:0000256" key="8">
    <source>
        <dbReference type="ARBA" id="ARBA00023242"/>
    </source>
</evidence>
<dbReference type="GO" id="GO:0008198">
    <property type="term" value="F:ferrous iron binding"/>
    <property type="evidence" value="ECO:0007669"/>
    <property type="project" value="TreeGrafter"/>
</dbReference>
<feature type="domain" description="Fe2OG dioxygenase" evidence="11">
    <location>
        <begin position="152"/>
        <end position="250"/>
    </location>
</feature>
<evidence type="ECO:0000256" key="10">
    <source>
        <dbReference type="ARBA" id="ARBA00049134"/>
    </source>
</evidence>
<dbReference type="InterPro" id="IPR051559">
    <property type="entry name" value="HIF_prolyl_hydroxylases"/>
</dbReference>
<reference evidence="12" key="2">
    <citation type="submission" date="2025-09" db="UniProtKB">
        <authorList>
            <consortium name="Ensembl"/>
        </authorList>
    </citation>
    <scope>IDENTIFICATION</scope>
</reference>
<dbReference type="GO" id="GO:0031418">
    <property type="term" value="F:L-ascorbic acid binding"/>
    <property type="evidence" value="ECO:0007669"/>
    <property type="project" value="UniProtKB-KW"/>
</dbReference>
<keyword evidence="7" id="KW-0408">Iron</keyword>
<evidence type="ECO:0000313" key="12">
    <source>
        <dbReference type="Ensembl" id="ENSFHEP00000002551.1"/>
    </source>
</evidence>
<keyword evidence="5" id="KW-0223">Dioxygenase</keyword>
<reference evidence="12" key="1">
    <citation type="submission" date="2025-08" db="UniProtKB">
        <authorList>
            <consortium name="Ensembl"/>
        </authorList>
    </citation>
    <scope>IDENTIFICATION</scope>
</reference>
<dbReference type="InterPro" id="IPR005123">
    <property type="entry name" value="Oxoglu/Fe-dep_dioxygenase_dom"/>
</dbReference>
<dbReference type="GeneTree" id="ENSGT00940000158745"/>
<dbReference type="PROSITE" id="PS51471">
    <property type="entry name" value="FE2OG_OXY"/>
    <property type="match status" value="1"/>
</dbReference>
<evidence type="ECO:0000256" key="3">
    <source>
        <dbReference type="ARBA" id="ARBA00022723"/>
    </source>
</evidence>
<proteinExistence type="predicted"/>
<keyword evidence="8" id="KW-0539">Nucleus</keyword>
<dbReference type="InterPro" id="IPR006620">
    <property type="entry name" value="Pro_4_hyd_alph"/>
</dbReference>
<evidence type="ECO:0000256" key="2">
    <source>
        <dbReference type="ARBA" id="ARBA00004123"/>
    </source>
</evidence>
<dbReference type="Ensembl" id="ENSFHET00000012032.1">
    <property type="protein sequence ID" value="ENSFHEP00000002551.1"/>
    <property type="gene ID" value="ENSFHEG00000003355.1"/>
</dbReference>
<accession>A0A3Q2NTI6</accession>
<comment type="cofactor">
    <cofactor evidence="1">
        <name>L-ascorbate</name>
        <dbReference type="ChEBI" id="CHEBI:38290"/>
    </cofactor>
</comment>
<dbReference type="STRING" id="8078.ENSFHEP00000002551"/>
<name>A0A3Q2NTI6_FUNHE</name>
<dbReference type="PANTHER" id="PTHR12907">
    <property type="entry name" value="EGL NINE HOMOLOG-RELATED"/>
    <property type="match status" value="1"/>
</dbReference>
<dbReference type="PANTHER" id="PTHR12907:SF28">
    <property type="entry name" value="PROLYL HYDROXYLASE EGLN3"/>
    <property type="match status" value="1"/>
</dbReference>
<evidence type="ECO:0000256" key="9">
    <source>
        <dbReference type="ARBA" id="ARBA00039004"/>
    </source>
</evidence>
<evidence type="ECO:0000313" key="13">
    <source>
        <dbReference type="Proteomes" id="UP000265000"/>
    </source>
</evidence>
<comment type="catalytic activity">
    <reaction evidence="10">
        <text>L-prolyl-[hypoxia-inducible factor alpha subunit] + 2-oxoglutarate + O2 = trans-4-hydroxy-L-prolyl-[hypoxia-inducible factor alpha subunit] + succinate + CO2</text>
        <dbReference type="Rhea" id="RHEA:48400"/>
        <dbReference type="Rhea" id="RHEA-COMP:12093"/>
        <dbReference type="Rhea" id="RHEA-COMP:12094"/>
        <dbReference type="ChEBI" id="CHEBI:15379"/>
        <dbReference type="ChEBI" id="CHEBI:16526"/>
        <dbReference type="ChEBI" id="CHEBI:16810"/>
        <dbReference type="ChEBI" id="CHEBI:30031"/>
        <dbReference type="ChEBI" id="CHEBI:50342"/>
        <dbReference type="ChEBI" id="CHEBI:61965"/>
        <dbReference type="EC" id="1.14.11.29"/>
    </reaction>
</comment>
<dbReference type="GO" id="GO:0160082">
    <property type="term" value="F:hypoxia-inducible factor-proline dioxygenase activity"/>
    <property type="evidence" value="ECO:0007669"/>
    <property type="project" value="UniProtKB-EC"/>
</dbReference>
<comment type="subcellular location">
    <subcellularLocation>
        <location evidence="2">Nucleus</location>
    </subcellularLocation>
</comment>
<dbReference type="InterPro" id="IPR044862">
    <property type="entry name" value="Pro_4_hyd_alph_FE2OG_OXY"/>
</dbReference>
<evidence type="ECO:0000259" key="11">
    <source>
        <dbReference type="PROSITE" id="PS51471"/>
    </source>
</evidence>
<evidence type="ECO:0000256" key="6">
    <source>
        <dbReference type="ARBA" id="ARBA00023002"/>
    </source>
</evidence>
<evidence type="ECO:0000256" key="7">
    <source>
        <dbReference type="ARBA" id="ARBA00023004"/>
    </source>
</evidence>
<evidence type="ECO:0000256" key="1">
    <source>
        <dbReference type="ARBA" id="ARBA00001961"/>
    </source>
</evidence>
<dbReference type="GO" id="GO:0005634">
    <property type="term" value="C:nucleus"/>
    <property type="evidence" value="ECO:0007669"/>
    <property type="project" value="UniProtKB-SubCell"/>
</dbReference>
<protein>
    <recommendedName>
        <fullName evidence="9">hypoxia-inducible factor-proline dioxygenase</fullName>
        <ecNumber evidence="9">1.14.11.29</ecNumber>
    </recommendedName>
</protein>